<dbReference type="Pfam" id="PF07690">
    <property type="entry name" value="MFS_1"/>
    <property type="match status" value="1"/>
</dbReference>
<dbReference type="InterPro" id="IPR011701">
    <property type="entry name" value="MFS"/>
</dbReference>
<evidence type="ECO:0000256" key="4">
    <source>
        <dbReference type="ARBA" id="ARBA00023136"/>
    </source>
</evidence>
<keyword evidence="2 5" id="KW-0812">Transmembrane</keyword>
<dbReference type="Gene3D" id="1.20.1250.20">
    <property type="entry name" value="MFS general substrate transporter like domains"/>
    <property type="match status" value="2"/>
</dbReference>
<feature type="transmembrane region" description="Helical" evidence="5">
    <location>
        <begin position="197"/>
        <end position="216"/>
    </location>
</feature>
<evidence type="ECO:0000313" key="7">
    <source>
        <dbReference type="EMBL" id="EYD75808.1"/>
    </source>
</evidence>
<gene>
    <name evidence="7" type="ORF">Rumeso_02590</name>
</gene>
<feature type="transmembrane region" description="Helical" evidence="5">
    <location>
        <begin position="236"/>
        <end position="258"/>
    </location>
</feature>
<dbReference type="Proteomes" id="UP000019666">
    <property type="component" value="Unassembled WGS sequence"/>
</dbReference>
<keyword evidence="4 5" id="KW-0472">Membrane</keyword>
<dbReference type="InterPro" id="IPR047200">
    <property type="entry name" value="MFS_YcaD-like"/>
</dbReference>
<dbReference type="EMBL" id="AOSK01000065">
    <property type="protein sequence ID" value="EYD75808.1"/>
    <property type="molecule type" value="Genomic_DNA"/>
</dbReference>
<dbReference type="OrthoDB" id="9810614at2"/>
<dbReference type="SUPFAM" id="SSF103473">
    <property type="entry name" value="MFS general substrate transporter"/>
    <property type="match status" value="1"/>
</dbReference>
<comment type="subcellular location">
    <subcellularLocation>
        <location evidence="1">Membrane</location>
    </subcellularLocation>
</comment>
<name>A0A017HNR3_9RHOB</name>
<dbReference type="InterPro" id="IPR005828">
    <property type="entry name" value="MFS_sugar_transport-like"/>
</dbReference>
<feature type="transmembrane region" description="Helical" evidence="5">
    <location>
        <begin position="41"/>
        <end position="61"/>
    </location>
</feature>
<dbReference type="GO" id="GO:0022857">
    <property type="term" value="F:transmembrane transporter activity"/>
    <property type="evidence" value="ECO:0007669"/>
    <property type="project" value="InterPro"/>
</dbReference>
<feature type="transmembrane region" description="Helical" evidence="5">
    <location>
        <begin position="325"/>
        <end position="348"/>
    </location>
</feature>
<feature type="transmembrane region" description="Helical" evidence="5">
    <location>
        <begin position="290"/>
        <end position="313"/>
    </location>
</feature>
<dbReference type="InterPro" id="IPR020846">
    <property type="entry name" value="MFS_dom"/>
</dbReference>
<evidence type="ECO:0000256" key="2">
    <source>
        <dbReference type="ARBA" id="ARBA00022692"/>
    </source>
</evidence>
<keyword evidence="8" id="KW-1185">Reference proteome</keyword>
<feature type="transmembrane region" description="Helical" evidence="5">
    <location>
        <begin position="156"/>
        <end position="177"/>
    </location>
</feature>
<dbReference type="RefSeq" id="WP_037277536.1">
    <property type="nucleotide sequence ID" value="NZ_KK088522.1"/>
</dbReference>
<keyword evidence="3 5" id="KW-1133">Transmembrane helix</keyword>
<proteinExistence type="predicted"/>
<dbReference type="PANTHER" id="PTHR23521">
    <property type="entry name" value="TRANSPORTER MFS SUPERFAMILY"/>
    <property type="match status" value="1"/>
</dbReference>
<dbReference type="PANTHER" id="PTHR23521:SF3">
    <property type="entry name" value="MFS TRANSPORTER"/>
    <property type="match status" value="1"/>
</dbReference>
<feature type="transmembrane region" description="Helical" evidence="5">
    <location>
        <begin position="265"/>
        <end position="284"/>
    </location>
</feature>
<feature type="transmembrane region" description="Helical" evidence="5">
    <location>
        <begin position="131"/>
        <end position="150"/>
    </location>
</feature>
<dbReference type="STRING" id="442562.Rumeso_02590"/>
<evidence type="ECO:0000256" key="1">
    <source>
        <dbReference type="ARBA" id="ARBA00004370"/>
    </source>
</evidence>
<feature type="transmembrane region" description="Helical" evidence="5">
    <location>
        <begin position="73"/>
        <end position="91"/>
    </location>
</feature>
<sequence length="410" mass="43568">MLQVLASAWALLLGMYLLMIGNGLQGTLLGLRGEIESFTTLEISVVMSAYFVGFLFASRLAPTLIRRVGHVRVFSALGSGISAILILYPILPEPWVWALARAAIGFCYCGVYITAESWLNAAASNENRGKALSLYMVVQMGGIITAQWLISLNDVSGFAIFIIPSILVSLSFAPALLSATQTTPEFTTTKPLKLKTLLAASPLACAGMFLLGSVFSAQFGMSAVYGTRAGLTEAEITWMVSLTYIAAMAAQYPIGWLSDRIDRRLLILGLSALGGGTALAAILLPPHLWFILMTAAVVGGTSNPLYALLIAYANDYLDREDMAGASAGLLFINGLGAIAGPLVVGWMMDVMGAQGFWTIIAVVMLALAAYAWWRMRVAPGKPIVGERTTFTPIPAAATPVAADVTERKVA</sequence>
<dbReference type="GO" id="GO:0005886">
    <property type="term" value="C:plasma membrane"/>
    <property type="evidence" value="ECO:0007669"/>
    <property type="project" value="TreeGrafter"/>
</dbReference>
<dbReference type="AlphaFoldDB" id="A0A017HNR3"/>
<dbReference type="InterPro" id="IPR036259">
    <property type="entry name" value="MFS_trans_sf"/>
</dbReference>
<organism evidence="7 8">
    <name type="scientific">Rubellimicrobium mesophilum DSM 19309</name>
    <dbReference type="NCBI Taxonomy" id="442562"/>
    <lineage>
        <taxon>Bacteria</taxon>
        <taxon>Pseudomonadati</taxon>
        <taxon>Pseudomonadota</taxon>
        <taxon>Alphaproteobacteria</taxon>
        <taxon>Rhodobacterales</taxon>
        <taxon>Roseobacteraceae</taxon>
        <taxon>Rubellimicrobium</taxon>
    </lineage>
</organism>
<feature type="transmembrane region" description="Helical" evidence="5">
    <location>
        <begin position="97"/>
        <end position="119"/>
    </location>
</feature>
<protein>
    <submittedName>
        <fullName evidence="7">Transporter, Major facilitator superfamily</fullName>
    </submittedName>
</protein>
<evidence type="ECO:0000259" key="6">
    <source>
        <dbReference type="PROSITE" id="PS50850"/>
    </source>
</evidence>
<reference evidence="7 8" key="1">
    <citation type="submission" date="2013-02" db="EMBL/GenBank/DDBJ databases">
        <authorList>
            <person name="Fiebig A."/>
            <person name="Goeker M."/>
            <person name="Klenk H.-P.P."/>
        </authorList>
    </citation>
    <scope>NUCLEOTIDE SEQUENCE [LARGE SCALE GENOMIC DNA]</scope>
    <source>
        <strain evidence="7 8">DSM 19309</strain>
    </source>
</reference>
<dbReference type="PATRIC" id="fig|442562.3.peg.2552"/>
<comment type="caution">
    <text evidence="7">The sequence shown here is derived from an EMBL/GenBank/DDBJ whole genome shotgun (WGS) entry which is preliminary data.</text>
</comment>
<evidence type="ECO:0000313" key="8">
    <source>
        <dbReference type="Proteomes" id="UP000019666"/>
    </source>
</evidence>
<accession>A0A017HNR3</accession>
<feature type="transmembrane region" description="Helical" evidence="5">
    <location>
        <begin position="354"/>
        <end position="373"/>
    </location>
</feature>
<dbReference type="CDD" id="cd17477">
    <property type="entry name" value="MFS_YcaD_like"/>
    <property type="match status" value="1"/>
</dbReference>
<dbReference type="PROSITE" id="PS50850">
    <property type="entry name" value="MFS"/>
    <property type="match status" value="1"/>
</dbReference>
<evidence type="ECO:0000256" key="5">
    <source>
        <dbReference type="SAM" id="Phobius"/>
    </source>
</evidence>
<feature type="domain" description="Major facilitator superfamily (MFS) profile" evidence="6">
    <location>
        <begin position="166"/>
        <end position="410"/>
    </location>
</feature>
<evidence type="ECO:0000256" key="3">
    <source>
        <dbReference type="ARBA" id="ARBA00022989"/>
    </source>
</evidence>
<dbReference type="HOGENOM" id="CLU_035018_1_1_5"/>
<dbReference type="Pfam" id="PF00083">
    <property type="entry name" value="Sugar_tr"/>
    <property type="match status" value="1"/>
</dbReference>